<dbReference type="EMBL" id="AUZY01008771">
    <property type="protein sequence ID" value="EQD44886.1"/>
    <property type="molecule type" value="Genomic_DNA"/>
</dbReference>
<gene>
    <name evidence="3" type="ORF">B1B_13319</name>
    <name evidence="2" type="ORF">B2A_11989</name>
</gene>
<protein>
    <submittedName>
        <fullName evidence="3">Roadblock/LC7 family protein</fullName>
    </submittedName>
</protein>
<dbReference type="SMART" id="SM00960">
    <property type="entry name" value="Robl_LC7"/>
    <property type="match status" value="1"/>
</dbReference>
<evidence type="ECO:0000313" key="3">
    <source>
        <dbReference type="EMBL" id="EQD44886.1"/>
    </source>
</evidence>
<name>T0ZAA4_9ZZZZ</name>
<dbReference type="InterPro" id="IPR004942">
    <property type="entry name" value="Roadblock/LAMTOR2_dom"/>
</dbReference>
<comment type="caution">
    <text evidence="3">The sequence shown here is derived from an EMBL/GenBank/DDBJ whole genome shotgun (WGS) entry which is preliminary data.</text>
</comment>
<dbReference type="EMBL" id="AUZZ01008655">
    <property type="protein sequence ID" value="EQD36883.1"/>
    <property type="molecule type" value="Genomic_DNA"/>
</dbReference>
<accession>T0ZAA4</accession>
<reference evidence="3" key="1">
    <citation type="submission" date="2013-08" db="EMBL/GenBank/DDBJ databases">
        <authorList>
            <person name="Mendez C."/>
            <person name="Richter M."/>
            <person name="Ferrer M."/>
            <person name="Sanchez J."/>
        </authorList>
    </citation>
    <scope>NUCLEOTIDE SEQUENCE</scope>
</reference>
<reference evidence="3" key="2">
    <citation type="journal article" date="2014" name="ISME J.">
        <title>Microbial stratification in low pH oxic and suboxic macroscopic growths along an acid mine drainage.</title>
        <authorList>
            <person name="Mendez-Garcia C."/>
            <person name="Mesa V."/>
            <person name="Sprenger R.R."/>
            <person name="Richter M."/>
            <person name="Diez M.S."/>
            <person name="Solano J."/>
            <person name="Bargiela R."/>
            <person name="Golyshina O.V."/>
            <person name="Manteca A."/>
            <person name="Ramos J.L."/>
            <person name="Gallego J.R."/>
            <person name="Llorente I."/>
            <person name="Martins Dos Santos V.A."/>
            <person name="Jensen O.N."/>
            <person name="Pelaez A.I."/>
            <person name="Sanchez J."/>
            <person name="Ferrer M."/>
        </authorList>
    </citation>
    <scope>NUCLEOTIDE SEQUENCE</scope>
</reference>
<proteinExistence type="predicted"/>
<dbReference type="Gene3D" id="3.30.450.30">
    <property type="entry name" value="Dynein light chain 2a, cytoplasmic"/>
    <property type="match status" value="1"/>
</dbReference>
<evidence type="ECO:0000259" key="1">
    <source>
        <dbReference type="SMART" id="SM00960"/>
    </source>
</evidence>
<evidence type="ECO:0000313" key="2">
    <source>
        <dbReference type="EMBL" id="EQD36883.1"/>
    </source>
</evidence>
<dbReference type="SUPFAM" id="SSF103196">
    <property type="entry name" value="Roadblock/LC7 domain"/>
    <property type="match status" value="1"/>
</dbReference>
<organism evidence="3">
    <name type="scientific">mine drainage metagenome</name>
    <dbReference type="NCBI Taxonomy" id="410659"/>
    <lineage>
        <taxon>unclassified sequences</taxon>
        <taxon>metagenomes</taxon>
        <taxon>ecological metagenomes</taxon>
    </lineage>
</organism>
<sequence>MMAAGNVGAVIKDLKGRIGAIACALVSRDGLVLYADVPAGVYTETFAIMCATILGAAATANTELNRSPPERIVIEGTDSRTLIVGSGKKALLVAVVDQGQDTSRVLDEVIKVADQVTSG</sequence>
<feature type="domain" description="Roadblock/LAMTOR2" evidence="1">
    <location>
        <begin position="7"/>
        <end position="96"/>
    </location>
</feature>
<dbReference type="Pfam" id="PF03259">
    <property type="entry name" value="Robl_LC7"/>
    <property type="match status" value="1"/>
</dbReference>
<dbReference type="AlphaFoldDB" id="T0ZAA4"/>